<evidence type="ECO:0000259" key="6">
    <source>
        <dbReference type="PROSITE" id="PS51677"/>
    </source>
</evidence>
<reference evidence="7" key="1">
    <citation type="journal article" date="2020" name="Stud. Mycol.">
        <title>101 Dothideomycetes genomes: a test case for predicting lifestyles and emergence of pathogens.</title>
        <authorList>
            <person name="Haridas S."/>
            <person name="Albert R."/>
            <person name="Binder M."/>
            <person name="Bloem J."/>
            <person name="Labutti K."/>
            <person name="Salamov A."/>
            <person name="Andreopoulos B."/>
            <person name="Baker S."/>
            <person name="Barry K."/>
            <person name="Bills G."/>
            <person name="Bluhm B."/>
            <person name="Cannon C."/>
            <person name="Castanera R."/>
            <person name="Culley D."/>
            <person name="Daum C."/>
            <person name="Ezra D."/>
            <person name="Gonzalez J."/>
            <person name="Henrissat B."/>
            <person name="Kuo A."/>
            <person name="Liang C."/>
            <person name="Lipzen A."/>
            <person name="Lutzoni F."/>
            <person name="Magnuson J."/>
            <person name="Mondo S."/>
            <person name="Nolan M."/>
            <person name="Ohm R."/>
            <person name="Pangilinan J."/>
            <person name="Park H.-J."/>
            <person name="Ramirez L."/>
            <person name="Alfaro M."/>
            <person name="Sun H."/>
            <person name="Tritt A."/>
            <person name="Yoshinaga Y."/>
            <person name="Zwiers L.-H."/>
            <person name="Turgeon B."/>
            <person name="Goodwin S."/>
            <person name="Spatafora J."/>
            <person name="Crous P."/>
            <person name="Grigoriev I."/>
        </authorList>
    </citation>
    <scope>NUCLEOTIDE SEQUENCE</scope>
    <source>
        <strain evidence="7">CBS 262.69</strain>
    </source>
</reference>
<dbReference type="PANTHER" id="PTHR10587:SF137">
    <property type="entry name" value="4-DEOXY-4-FORMAMIDO-L-ARABINOSE-PHOSPHOUNDECAPRENOL DEFORMYLASE ARND-RELATED"/>
    <property type="match status" value="1"/>
</dbReference>
<keyword evidence="8" id="KW-1185">Reference proteome</keyword>
<protein>
    <recommendedName>
        <fullName evidence="4">chitin deacetylase</fullName>
        <ecNumber evidence="4">3.5.1.41</ecNumber>
    </recommendedName>
</protein>
<dbReference type="OrthoDB" id="407355at2759"/>
<keyword evidence="3" id="KW-0170">Cobalt</keyword>
<dbReference type="InterPro" id="IPR050248">
    <property type="entry name" value="Polysacc_deacetylase_ArnD"/>
</dbReference>
<dbReference type="GO" id="GO:0005975">
    <property type="term" value="P:carbohydrate metabolic process"/>
    <property type="evidence" value="ECO:0007669"/>
    <property type="project" value="InterPro"/>
</dbReference>
<name>A0A6G1HRB2_9PEZI</name>
<comment type="cofactor">
    <cofactor evidence="1">
        <name>Co(2+)</name>
        <dbReference type="ChEBI" id="CHEBI:48828"/>
    </cofactor>
</comment>
<dbReference type="PANTHER" id="PTHR10587">
    <property type="entry name" value="GLYCOSYL TRANSFERASE-RELATED"/>
    <property type="match status" value="1"/>
</dbReference>
<dbReference type="GO" id="GO:0004099">
    <property type="term" value="F:chitin deacetylase activity"/>
    <property type="evidence" value="ECO:0007669"/>
    <property type="project" value="UniProtKB-EC"/>
</dbReference>
<keyword evidence="2" id="KW-0119">Carbohydrate metabolism</keyword>
<keyword evidence="2" id="KW-0624">Polysaccharide degradation</keyword>
<evidence type="ECO:0000256" key="4">
    <source>
        <dbReference type="ARBA" id="ARBA00024056"/>
    </source>
</evidence>
<evidence type="ECO:0000313" key="8">
    <source>
        <dbReference type="Proteomes" id="UP000799640"/>
    </source>
</evidence>
<dbReference type="EMBL" id="ML996699">
    <property type="protein sequence ID" value="KAF2398593.1"/>
    <property type="molecule type" value="Genomic_DNA"/>
</dbReference>
<dbReference type="InterPro" id="IPR002509">
    <property type="entry name" value="NODB_dom"/>
</dbReference>
<dbReference type="CDD" id="cd10958">
    <property type="entry name" value="CE4_NodB_like_2"/>
    <property type="match status" value="1"/>
</dbReference>
<comment type="catalytic activity">
    <reaction evidence="5">
        <text>[(1-&gt;4)-N-acetyl-beta-D-glucosaminyl](n) + n H2O = chitosan + n acetate</text>
        <dbReference type="Rhea" id="RHEA:10464"/>
        <dbReference type="Rhea" id="RHEA-COMP:9593"/>
        <dbReference type="Rhea" id="RHEA-COMP:9597"/>
        <dbReference type="ChEBI" id="CHEBI:15377"/>
        <dbReference type="ChEBI" id="CHEBI:17029"/>
        <dbReference type="ChEBI" id="CHEBI:30089"/>
        <dbReference type="ChEBI" id="CHEBI:57704"/>
        <dbReference type="EC" id="3.5.1.41"/>
    </reaction>
    <physiologicalReaction direction="left-to-right" evidence="5">
        <dbReference type="Rhea" id="RHEA:10465"/>
    </physiologicalReaction>
</comment>
<gene>
    <name evidence="7" type="ORF">EJ06DRAFT_531698</name>
</gene>
<evidence type="ECO:0000256" key="5">
    <source>
        <dbReference type="ARBA" id="ARBA00048494"/>
    </source>
</evidence>
<sequence length="270" mass="30128">MGLLLYLTRLPSFLCRLPSRLRRKARRRRLGTMLLLALILLALLLPLIAIYKPPAFLIRYFQRRWPDVLWTVPTTQPVVALTIDDAPSEYTPGIAHLLEENAAHATFFVIGAQVQGRERTLQDLVTQGHELGNHAMHDEASARLGDGELEAQIQTVDKLIANAYAGAGAMLPRRYFRPGSGVFSKRMRALVKKLGFRIVLGSVYPHDAQVGYARVNAWHVLSGVKPGAIVVCHDRRGWTGEMLGIVLPELKRRGYRVVTVSELLRIGGVD</sequence>
<dbReference type="InterPro" id="IPR011330">
    <property type="entry name" value="Glyco_hydro/deAcase_b/a-brl"/>
</dbReference>
<keyword evidence="2" id="KW-0146">Chitin degradation</keyword>
<feature type="domain" description="NodB homology" evidence="6">
    <location>
        <begin position="77"/>
        <end position="258"/>
    </location>
</feature>
<evidence type="ECO:0000313" key="7">
    <source>
        <dbReference type="EMBL" id="KAF2398593.1"/>
    </source>
</evidence>
<accession>A0A6G1HRB2</accession>
<evidence type="ECO:0000256" key="3">
    <source>
        <dbReference type="ARBA" id="ARBA00023285"/>
    </source>
</evidence>
<dbReference type="SUPFAM" id="SSF88713">
    <property type="entry name" value="Glycoside hydrolase/deacetylase"/>
    <property type="match status" value="1"/>
</dbReference>
<proteinExistence type="predicted"/>
<dbReference type="GO" id="GO:0009272">
    <property type="term" value="P:fungal-type cell wall biogenesis"/>
    <property type="evidence" value="ECO:0007669"/>
    <property type="project" value="UniProtKB-ARBA"/>
</dbReference>
<organism evidence="7 8">
    <name type="scientific">Trichodelitschia bisporula</name>
    <dbReference type="NCBI Taxonomy" id="703511"/>
    <lineage>
        <taxon>Eukaryota</taxon>
        <taxon>Fungi</taxon>
        <taxon>Dikarya</taxon>
        <taxon>Ascomycota</taxon>
        <taxon>Pezizomycotina</taxon>
        <taxon>Dothideomycetes</taxon>
        <taxon>Dothideomycetes incertae sedis</taxon>
        <taxon>Phaeotrichales</taxon>
        <taxon>Phaeotrichaceae</taxon>
        <taxon>Trichodelitschia</taxon>
    </lineage>
</organism>
<dbReference type="GO" id="GO:0006032">
    <property type="term" value="P:chitin catabolic process"/>
    <property type="evidence" value="ECO:0007669"/>
    <property type="project" value="UniProtKB-KW"/>
</dbReference>
<dbReference type="EC" id="3.5.1.41" evidence="4"/>
<dbReference type="AlphaFoldDB" id="A0A6G1HRB2"/>
<dbReference type="Pfam" id="PF01522">
    <property type="entry name" value="Polysacc_deac_1"/>
    <property type="match status" value="1"/>
</dbReference>
<evidence type="ECO:0000256" key="2">
    <source>
        <dbReference type="ARBA" id="ARBA00023024"/>
    </source>
</evidence>
<evidence type="ECO:0000256" key="1">
    <source>
        <dbReference type="ARBA" id="ARBA00001941"/>
    </source>
</evidence>
<dbReference type="PROSITE" id="PS51677">
    <property type="entry name" value="NODB"/>
    <property type="match status" value="1"/>
</dbReference>
<dbReference type="Proteomes" id="UP000799640">
    <property type="component" value="Unassembled WGS sequence"/>
</dbReference>
<dbReference type="Gene3D" id="3.20.20.370">
    <property type="entry name" value="Glycoside hydrolase/deacetylase"/>
    <property type="match status" value="1"/>
</dbReference>